<evidence type="ECO:0000313" key="2">
    <source>
        <dbReference type="EMBL" id="GGN40911.1"/>
    </source>
</evidence>
<dbReference type="GO" id="GO:0006310">
    <property type="term" value="P:DNA recombination"/>
    <property type="evidence" value="ECO:0007669"/>
    <property type="project" value="InterPro"/>
</dbReference>
<keyword evidence="3" id="KW-1185">Reference proteome</keyword>
<dbReference type="GO" id="GO:0003910">
    <property type="term" value="F:DNA ligase (ATP) activity"/>
    <property type="evidence" value="ECO:0007669"/>
    <property type="project" value="InterPro"/>
</dbReference>
<dbReference type="CDD" id="cd07905">
    <property type="entry name" value="Adenylation_DNA_ligase_LigC"/>
    <property type="match status" value="1"/>
</dbReference>
<reference evidence="2" key="1">
    <citation type="journal article" date="2014" name="Int. J. Syst. Evol. Microbiol.">
        <title>Complete genome sequence of Corynebacterium casei LMG S-19264T (=DSM 44701T), isolated from a smear-ripened cheese.</title>
        <authorList>
            <consortium name="US DOE Joint Genome Institute (JGI-PGF)"/>
            <person name="Walter F."/>
            <person name="Albersmeier A."/>
            <person name="Kalinowski J."/>
            <person name="Ruckert C."/>
        </authorList>
    </citation>
    <scope>NUCLEOTIDE SEQUENCE</scope>
    <source>
        <strain evidence="2">CGMCC 4.7110</strain>
    </source>
</reference>
<proteinExistence type="predicted"/>
<organism evidence="2 3">
    <name type="scientific">Streptomyces fuscichromogenes</name>
    <dbReference type="NCBI Taxonomy" id="1324013"/>
    <lineage>
        <taxon>Bacteria</taxon>
        <taxon>Bacillati</taxon>
        <taxon>Actinomycetota</taxon>
        <taxon>Actinomycetes</taxon>
        <taxon>Kitasatosporales</taxon>
        <taxon>Streptomycetaceae</taxon>
        <taxon>Streptomyces</taxon>
    </lineage>
</organism>
<dbReference type="Pfam" id="PF01068">
    <property type="entry name" value="DNA_ligase_A_M"/>
    <property type="match status" value="1"/>
</dbReference>
<sequence length="292" mass="31855">MEFPVDVALAELVPTLPVGTGWRYEMKFDGHRTVVWRERNTVRLQARSGRDVTAVWMDLARAAFDMLPPGTVLDGEAVIYAHGRIDFGAAQSRALSAPARARRLAEDLPAHFTTWDILLHPEQGDVRARPYDDRRALLATLLREHDVQPPIQLVPMTDDPAVAMTWYQQLPEQGIEGVVAKRATSVYKPGRIWKKIRHAETVDADVVGYTGPGARPRALAVRLPGGRIALTQSLTAPLAAQVAAHLAATGPPRSARTNSGESYTTTTSGLVVEVLAGTTRHAVVTVTRLRSA</sequence>
<gene>
    <name evidence="2" type="ORF">GCM10011578_088640</name>
</gene>
<dbReference type="RefSeq" id="WP_189268633.1">
    <property type="nucleotide sequence ID" value="NZ_BMML01000033.1"/>
</dbReference>
<dbReference type="Proteomes" id="UP000653411">
    <property type="component" value="Unassembled WGS sequence"/>
</dbReference>
<reference evidence="2" key="2">
    <citation type="submission" date="2020-09" db="EMBL/GenBank/DDBJ databases">
        <authorList>
            <person name="Sun Q."/>
            <person name="Zhou Y."/>
        </authorList>
    </citation>
    <scope>NUCLEOTIDE SEQUENCE</scope>
    <source>
        <strain evidence="2">CGMCC 4.7110</strain>
    </source>
</reference>
<dbReference type="Gene3D" id="3.30.470.30">
    <property type="entry name" value="DNA ligase/mRNA capping enzyme"/>
    <property type="match status" value="1"/>
</dbReference>
<dbReference type="Gene3D" id="3.30.1490.70">
    <property type="match status" value="1"/>
</dbReference>
<dbReference type="InterPro" id="IPR044119">
    <property type="entry name" value="Adenylation_LigC-like"/>
</dbReference>
<dbReference type="AlphaFoldDB" id="A0A918CWN6"/>
<name>A0A918CWN6_9ACTN</name>
<evidence type="ECO:0000259" key="1">
    <source>
        <dbReference type="Pfam" id="PF01068"/>
    </source>
</evidence>
<protein>
    <submittedName>
        <fullName evidence="2">DNA ligase</fullName>
    </submittedName>
</protein>
<dbReference type="InterPro" id="IPR012310">
    <property type="entry name" value="DNA_ligase_ATP-dep_cent"/>
</dbReference>
<keyword evidence="2" id="KW-0436">Ligase</keyword>
<dbReference type="GO" id="GO:0005524">
    <property type="term" value="F:ATP binding"/>
    <property type="evidence" value="ECO:0007669"/>
    <property type="project" value="InterPro"/>
</dbReference>
<dbReference type="GO" id="GO:0006281">
    <property type="term" value="P:DNA repair"/>
    <property type="evidence" value="ECO:0007669"/>
    <property type="project" value="InterPro"/>
</dbReference>
<feature type="domain" description="ATP-dependent DNA ligase family profile" evidence="1">
    <location>
        <begin position="19"/>
        <end position="196"/>
    </location>
</feature>
<dbReference type="EMBL" id="BMML01000033">
    <property type="protein sequence ID" value="GGN40911.1"/>
    <property type="molecule type" value="Genomic_DNA"/>
</dbReference>
<dbReference type="SUPFAM" id="SSF56091">
    <property type="entry name" value="DNA ligase/mRNA capping enzyme, catalytic domain"/>
    <property type="match status" value="1"/>
</dbReference>
<evidence type="ECO:0000313" key="3">
    <source>
        <dbReference type="Proteomes" id="UP000653411"/>
    </source>
</evidence>
<comment type="caution">
    <text evidence="2">The sequence shown here is derived from an EMBL/GenBank/DDBJ whole genome shotgun (WGS) entry which is preliminary data.</text>
</comment>
<accession>A0A918CWN6</accession>